<dbReference type="Proteomes" id="UP000050562">
    <property type="component" value="Unassembled WGS sequence"/>
</dbReference>
<dbReference type="InterPro" id="IPR005644">
    <property type="entry name" value="NolW-like"/>
</dbReference>
<accession>A0A0Q0A8H6</accession>
<dbReference type="PATRIC" id="fig|251707.3.peg.70"/>
<evidence type="ECO:0000313" key="2">
    <source>
        <dbReference type="EMBL" id="KPY29236.1"/>
    </source>
</evidence>
<organism evidence="2 3">
    <name type="scientific">Pseudomonas syringae pv. primulae</name>
    <dbReference type="NCBI Taxonomy" id="251707"/>
    <lineage>
        <taxon>Bacteria</taxon>
        <taxon>Pseudomonadati</taxon>
        <taxon>Pseudomonadota</taxon>
        <taxon>Gammaproteobacteria</taxon>
        <taxon>Pseudomonadales</taxon>
        <taxon>Pseudomonadaceae</taxon>
        <taxon>Pseudomonas</taxon>
    </lineage>
</organism>
<sequence length="291" mass="31525">MTPRFSCSSRTMLEHKCRGVLPSGHSACPPQADNMAHSCFTQSLRRLDMSGRTLLASLLILFSTCTLAATEVVPLNYRTSADLLPVAKSFLGQDGTVSAYGNQLVVNADSRKIEELRTLISQLDTAPKRLLISVDTSENASRSANGSRVINYGTVSREGGVQQIQATEGAPALIQVGQSVPLTTSSTDSYGYAQSNTEYRNVTQGFYVTASVTGETVHLNISTNRDRMSQERPDAIKVQSTDSQVSGRLGEWITLASSSDQSMADQNGVAQRYSTQGRDDMVLRVMVQTLE</sequence>
<evidence type="ECO:0000259" key="1">
    <source>
        <dbReference type="Pfam" id="PF03958"/>
    </source>
</evidence>
<dbReference type="InterPro" id="IPR038591">
    <property type="entry name" value="NolW-like_sf"/>
</dbReference>
<reference evidence="2 3" key="1">
    <citation type="submission" date="2015-09" db="EMBL/GenBank/DDBJ databases">
        <title>Genome announcement of multiple Pseudomonas syringae strains.</title>
        <authorList>
            <person name="Thakur S."/>
            <person name="Wang P.W."/>
            <person name="Gong Y."/>
            <person name="Weir B.S."/>
            <person name="Guttman D.S."/>
        </authorList>
    </citation>
    <scope>NUCLEOTIDE SEQUENCE [LARGE SCALE GENOMIC DNA]</scope>
    <source>
        <strain evidence="2 3">ICMP3956</strain>
    </source>
</reference>
<comment type="caution">
    <text evidence="2">The sequence shown here is derived from an EMBL/GenBank/DDBJ whole genome shotgun (WGS) entry which is preliminary data.</text>
</comment>
<dbReference type="Pfam" id="PF03958">
    <property type="entry name" value="Secretin_N"/>
    <property type="match status" value="1"/>
</dbReference>
<proteinExistence type="predicted"/>
<dbReference type="AlphaFoldDB" id="A0A0Q0A8H6"/>
<protein>
    <submittedName>
        <fullName evidence="2">NolW-like protein</fullName>
    </submittedName>
</protein>
<evidence type="ECO:0000313" key="3">
    <source>
        <dbReference type="Proteomes" id="UP000050562"/>
    </source>
</evidence>
<dbReference type="EMBL" id="LJRC01000302">
    <property type="protein sequence ID" value="KPY29236.1"/>
    <property type="molecule type" value="Genomic_DNA"/>
</dbReference>
<dbReference type="Gene3D" id="3.30.1370.120">
    <property type="match status" value="1"/>
</dbReference>
<feature type="domain" description="NolW-like" evidence="1">
    <location>
        <begin position="70"/>
        <end position="128"/>
    </location>
</feature>
<gene>
    <name evidence="2" type="ORF">ALO52_04236</name>
</gene>
<name>A0A0Q0A8H6_9PSED</name>